<evidence type="ECO:0000313" key="12">
    <source>
        <dbReference type="RefSeq" id="XP_025422624.1"/>
    </source>
</evidence>
<feature type="transmembrane region" description="Helical" evidence="7">
    <location>
        <begin position="463"/>
        <end position="483"/>
    </location>
</feature>
<proteinExistence type="inferred from homology"/>
<sequence length="821" mass="94596">MGDNMFREFNGPADKEKCNYYNRTRNRLIITAYEGIPENLLLNVLGCILLVLFFAFMRKRAWDYGRLALVNKDYEKWSRIFYGTTDENSENNVEDGNSTTNLDNSMPVDRGLFSWFLTIIQLRDEKILRKCGYDAVQYLSFQRHIMVLMAIITAVSLGIVLPINFAGDLEGDERSFGHTTLSNLQPDSPWLWVHVTIAMLYFPLTICIMRRFSVNLKLEENGECWSRTLMITNIPRRNSDINDMDRHFKEAYPDCEVENIQLAYDVNKANELDRDRNAAVQAKQYCENHLKTVGERLTVQPHICGYICICCGFCSSNNVDAIDYYSQEEARLKAELEAEKESALKRPLGIAFVTMTTIHAARLIYQDHVYKLSKCGRHNPPTSSVAGPLQPYRWRVTFAPPPDDIFWENLTEPSHNRYCKIVLTNSFLVIILFFLTTPVIVLNVMDTLKLREIEKASPILSEFMPTLLLWTAAALLPVLVIRSDQWLSHWTRSKRNHSIMRKTFVFLLFMGLILPSLGLTSAQAFLVFAFQAGIETYRWQCVFLPDKGAFFVNYVVTSALIGTSLELIRFPELFMYALRLSLSRSKAESASARRLILWEFPFGVQYAWMLLIFSIVTVYSLSCPLITPFGLLYMVNKHFVDRYNIYFAYGKSKISKRIHSSAINCVMVSIVLLQVSFTSLLMLRHGLHDITLFALVGLIITLTFTLSQCFFRHCTAWSPILYQVRNPRTVQPSPARRRDHSYGYEYVPEVLRQPIQPTIVNSLITLTPNDSGTTLDDLEIEMKENDDDRSNHHSQTKVIVESQNHCDQLYQNYDYSQTVPV</sequence>
<evidence type="ECO:0000259" key="10">
    <source>
        <dbReference type="Pfam" id="PF14703"/>
    </source>
</evidence>
<keyword evidence="4 7" id="KW-0812">Transmembrane</keyword>
<evidence type="ECO:0000256" key="3">
    <source>
        <dbReference type="ARBA" id="ARBA00022448"/>
    </source>
</evidence>
<feature type="domain" description="CSC1/OSCA1-like 7TM region" evidence="8">
    <location>
        <begin position="423"/>
        <end position="678"/>
    </location>
</feature>
<dbReference type="InterPro" id="IPR032880">
    <property type="entry name" value="CSC1/OSCA1-like_N"/>
</dbReference>
<dbReference type="GeneID" id="112692231"/>
<dbReference type="InterPro" id="IPR027815">
    <property type="entry name" value="CSC1/OSCA1-like_cyt"/>
</dbReference>
<evidence type="ECO:0000313" key="11">
    <source>
        <dbReference type="Proteomes" id="UP000694846"/>
    </source>
</evidence>
<feature type="transmembrane region" description="Helical" evidence="7">
    <location>
        <begin position="619"/>
        <end position="640"/>
    </location>
</feature>
<evidence type="ECO:0000256" key="6">
    <source>
        <dbReference type="ARBA" id="ARBA00023136"/>
    </source>
</evidence>
<feature type="domain" description="CSC1/OSCA1-like cytosolic" evidence="10">
    <location>
        <begin position="226"/>
        <end position="409"/>
    </location>
</feature>
<evidence type="ECO:0000256" key="2">
    <source>
        <dbReference type="ARBA" id="ARBA00007779"/>
    </source>
</evidence>
<evidence type="ECO:0000256" key="5">
    <source>
        <dbReference type="ARBA" id="ARBA00022989"/>
    </source>
</evidence>
<dbReference type="AlphaFoldDB" id="A0A8B8GI80"/>
<comment type="similarity">
    <text evidence="2">Belongs to the CSC1 (TC 1.A.17) family.</text>
</comment>
<feature type="transmembrane region" description="Helical" evidence="7">
    <location>
        <begin position="504"/>
        <end position="530"/>
    </location>
</feature>
<evidence type="ECO:0000259" key="9">
    <source>
        <dbReference type="Pfam" id="PF13967"/>
    </source>
</evidence>
<evidence type="ECO:0000313" key="13">
    <source>
        <dbReference type="RefSeq" id="XP_025422625.1"/>
    </source>
</evidence>
<feature type="transmembrane region" description="Helical" evidence="7">
    <location>
        <begin position="422"/>
        <end position="443"/>
    </location>
</feature>
<reference evidence="12 13" key="1">
    <citation type="submission" date="2025-04" db="UniProtKB">
        <authorList>
            <consortium name="RefSeq"/>
        </authorList>
    </citation>
    <scope>IDENTIFICATION</scope>
    <source>
        <tissue evidence="12 13">Whole body</tissue>
    </source>
</reference>
<dbReference type="Pfam" id="PF14703">
    <property type="entry name" value="PHM7_cyt"/>
    <property type="match status" value="1"/>
</dbReference>
<comment type="subcellular location">
    <subcellularLocation>
        <location evidence="1">Membrane</location>
        <topology evidence="1">Multi-pass membrane protein</topology>
    </subcellularLocation>
</comment>
<dbReference type="PANTHER" id="PTHR13018">
    <property type="entry name" value="PROBABLE MEMBRANE PROTEIN DUF221-RELATED"/>
    <property type="match status" value="1"/>
</dbReference>
<feature type="transmembrane region" description="Helical" evidence="7">
    <location>
        <begin position="145"/>
        <end position="165"/>
    </location>
</feature>
<evidence type="ECO:0000256" key="4">
    <source>
        <dbReference type="ARBA" id="ARBA00022692"/>
    </source>
</evidence>
<keyword evidence="6 7" id="KW-0472">Membrane</keyword>
<keyword evidence="11" id="KW-1185">Reference proteome</keyword>
<organism evidence="11 13">
    <name type="scientific">Sipha flava</name>
    <name type="common">yellow sugarcane aphid</name>
    <dbReference type="NCBI Taxonomy" id="143950"/>
    <lineage>
        <taxon>Eukaryota</taxon>
        <taxon>Metazoa</taxon>
        <taxon>Ecdysozoa</taxon>
        <taxon>Arthropoda</taxon>
        <taxon>Hexapoda</taxon>
        <taxon>Insecta</taxon>
        <taxon>Pterygota</taxon>
        <taxon>Neoptera</taxon>
        <taxon>Paraneoptera</taxon>
        <taxon>Hemiptera</taxon>
        <taxon>Sternorrhyncha</taxon>
        <taxon>Aphidomorpha</taxon>
        <taxon>Aphidoidea</taxon>
        <taxon>Aphididae</taxon>
        <taxon>Sipha</taxon>
    </lineage>
</organism>
<evidence type="ECO:0000256" key="7">
    <source>
        <dbReference type="SAM" id="Phobius"/>
    </source>
</evidence>
<accession>A0A8B8GI80</accession>
<dbReference type="RefSeq" id="XP_025422625.1">
    <property type="nucleotide sequence ID" value="XM_025566840.1"/>
</dbReference>
<dbReference type="InterPro" id="IPR045122">
    <property type="entry name" value="Csc1-like"/>
</dbReference>
<dbReference type="InterPro" id="IPR003864">
    <property type="entry name" value="CSC1/OSCA1-like_7TM"/>
</dbReference>
<protein>
    <submittedName>
        <fullName evidence="12 13">CSC1-like protein 2</fullName>
    </submittedName>
</protein>
<dbReference type="Pfam" id="PF02714">
    <property type="entry name" value="RSN1_7TM"/>
    <property type="match status" value="1"/>
</dbReference>
<dbReference type="Proteomes" id="UP000694846">
    <property type="component" value="Unplaced"/>
</dbReference>
<feature type="transmembrane region" description="Helical" evidence="7">
    <location>
        <begin position="661"/>
        <end position="684"/>
    </location>
</feature>
<evidence type="ECO:0000259" key="8">
    <source>
        <dbReference type="Pfam" id="PF02714"/>
    </source>
</evidence>
<dbReference type="Pfam" id="PF13967">
    <property type="entry name" value="RSN1_TM"/>
    <property type="match status" value="1"/>
</dbReference>
<feature type="transmembrane region" description="Helical" evidence="7">
    <location>
        <begin position="690"/>
        <end position="711"/>
    </location>
</feature>
<name>A0A8B8GI80_9HEMI</name>
<feature type="transmembrane region" description="Helical" evidence="7">
    <location>
        <begin position="190"/>
        <end position="209"/>
    </location>
</feature>
<feature type="transmembrane region" description="Helical" evidence="7">
    <location>
        <begin position="40"/>
        <end position="57"/>
    </location>
</feature>
<dbReference type="PANTHER" id="PTHR13018:SF5">
    <property type="entry name" value="RE44586P"/>
    <property type="match status" value="1"/>
</dbReference>
<gene>
    <name evidence="12 13" type="primary">LOC112692231</name>
</gene>
<feature type="domain" description="CSC1/OSCA1-like N-terminal transmembrane" evidence="9">
    <location>
        <begin position="41"/>
        <end position="208"/>
    </location>
</feature>
<dbReference type="GO" id="GO:0005886">
    <property type="term" value="C:plasma membrane"/>
    <property type="evidence" value="ECO:0007669"/>
    <property type="project" value="TreeGrafter"/>
</dbReference>
<dbReference type="CTD" id="35779"/>
<evidence type="ECO:0000256" key="1">
    <source>
        <dbReference type="ARBA" id="ARBA00004141"/>
    </source>
</evidence>
<keyword evidence="3" id="KW-0813">Transport</keyword>
<dbReference type="OrthoDB" id="1689567at2759"/>
<dbReference type="GO" id="GO:0005227">
    <property type="term" value="F:calcium-activated cation channel activity"/>
    <property type="evidence" value="ECO:0007669"/>
    <property type="project" value="InterPro"/>
</dbReference>
<keyword evidence="5 7" id="KW-1133">Transmembrane helix</keyword>
<dbReference type="RefSeq" id="XP_025422624.1">
    <property type="nucleotide sequence ID" value="XM_025566839.1"/>
</dbReference>